<name>A0A4Z2GGY9_9TELE</name>
<dbReference type="Proteomes" id="UP000314294">
    <property type="component" value="Unassembled WGS sequence"/>
</dbReference>
<feature type="region of interest" description="Disordered" evidence="1">
    <location>
        <begin position="52"/>
        <end position="85"/>
    </location>
</feature>
<gene>
    <name evidence="2" type="primary">slc12a8_0</name>
    <name evidence="2" type="ORF">EYF80_036981</name>
</gene>
<evidence type="ECO:0000313" key="2">
    <source>
        <dbReference type="EMBL" id="TNN52807.1"/>
    </source>
</evidence>
<protein>
    <submittedName>
        <fullName evidence="2">Solute carrier family 12 member 8</fullName>
    </submittedName>
</protein>
<comment type="caution">
    <text evidence="2">The sequence shown here is derived from an EMBL/GenBank/DDBJ whole genome shotgun (WGS) entry which is preliminary data.</text>
</comment>
<accession>A0A4Z2GGY9</accession>
<organism evidence="2 3">
    <name type="scientific">Liparis tanakae</name>
    <name type="common">Tanaka's snailfish</name>
    <dbReference type="NCBI Taxonomy" id="230148"/>
    <lineage>
        <taxon>Eukaryota</taxon>
        <taxon>Metazoa</taxon>
        <taxon>Chordata</taxon>
        <taxon>Craniata</taxon>
        <taxon>Vertebrata</taxon>
        <taxon>Euteleostomi</taxon>
        <taxon>Actinopterygii</taxon>
        <taxon>Neopterygii</taxon>
        <taxon>Teleostei</taxon>
        <taxon>Neoteleostei</taxon>
        <taxon>Acanthomorphata</taxon>
        <taxon>Eupercaria</taxon>
        <taxon>Perciformes</taxon>
        <taxon>Cottioidei</taxon>
        <taxon>Cottales</taxon>
        <taxon>Liparidae</taxon>
        <taxon>Liparis</taxon>
    </lineage>
</organism>
<keyword evidence="3" id="KW-1185">Reference proteome</keyword>
<proteinExistence type="predicted"/>
<sequence>MAFIFIGQVNVLAPIVTINFLLTYSFIDYSFFSVTMNLQLQAKEKRDTLALAKRNQRGSTRPSSRPLIDANPPSYGSGGESPQRKGTLLEFTKDMDQIFPPVLDVDAGSEKTTYNAELGSQHEGRKTNVTAKQKLMDSFGLDLNSNMFSEEKGEEAEVQCGATEPMAGEEPPLQCYSKMNHAEQDSSAGVGGKAEHQSFEIKPMQDSLHAKFCNHWAALIGVGNTSHALHYLFIF</sequence>
<evidence type="ECO:0000256" key="1">
    <source>
        <dbReference type="SAM" id="MobiDB-lite"/>
    </source>
</evidence>
<dbReference type="EMBL" id="SRLO01000535">
    <property type="protein sequence ID" value="TNN52807.1"/>
    <property type="molecule type" value="Genomic_DNA"/>
</dbReference>
<evidence type="ECO:0000313" key="3">
    <source>
        <dbReference type="Proteomes" id="UP000314294"/>
    </source>
</evidence>
<reference evidence="2 3" key="1">
    <citation type="submission" date="2019-03" db="EMBL/GenBank/DDBJ databases">
        <title>First draft genome of Liparis tanakae, snailfish: a comprehensive survey of snailfish specific genes.</title>
        <authorList>
            <person name="Kim W."/>
            <person name="Song I."/>
            <person name="Jeong J.-H."/>
            <person name="Kim D."/>
            <person name="Kim S."/>
            <person name="Ryu S."/>
            <person name="Song J.Y."/>
            <person name="Lee S.K."/>
        </authorList>
    </citation>
    <scope>NUCLEOTIDE SEQUENCE [LARGE SCALE GENOMIC DNA]</scope>
    <source>
        <tissue evidence="2">Muscle</tissue>
    </source>
</reference>
<dbReference type="OrthoDB" id="2020542at2759"/>
<dbReference type="AlphaFoldDB" id="A0A4Z2GGY9"/>